<evidence type="ECO:0008006" key="4">
    <source>
        <dbReference type="Google" id="ProtNLM"/>
    </source>
</evidence>
<protein>
    <recommendedName>
        <fullName evidence="4">Peptide chain release factor 1</fullName>
    </recommendedName>
</protein>
<dbReference type="OrthoDB" id="5179393at2"/>
<comment type="caution">
    <text evidence="2">The sequence shown here is derived from an EMBL/GenBank/DDBJ whole genome shotgun (WGS) entry which is preliminary data.</text>
</comment>
<accession>A0A0M2HLZ7</accession>
<sequence length="373" mass="40810">MIVREEITALLERPHKVTYAYVDGRGPGPQVVEEQRRDAVTRRLREAGAPDVDAQAVEAALEREPGLPAPSARYVLAENGEVILDEALPGPRSGPEILGHSTFPPVLPLLRDRVDSILYLVVETGRGSAEVRVERAGREPEWAQTVEGRTDALPKVSVGGWSQANYQRSSEEIWKQNEAEVAELVDSLTRQHSPSFIVISGDIRARQLLVDQLGSAARKLAIVVDAHTHARGADREALDSAIQNAIHDRLQQSEDEIDAVASERSGRSGARGVGPVVEALREARVDRLLLDGRMQDSERTLEALDRAPWVAFDAQDALDAQIVDHLPEAEALARAALLTGAEVVVAEDDQGEAEAREDRSPREPVAVLRWPEE</sequence>
<evidence type="ECO:0000313" key="2">
    <source>
        <dbReference type="EMBL" id="KJL45953.1"/>
    </source>
</evidence>
<dbReference type="Proteomes" id="UP000033900">
    <property type="component" value="Unassembled WGS sequence"/>
</dbReference>
<dbReference type="Pfam" id="PF18844">
    <property type="entry name" value="baeRF_family2"/>
    <property type="match status" value="1"/>
</dbReference>
<dbReference type="AlphaFoldDB" id="A0A0M2HLZ7"/>
<feature type="compositionally biased region" description="Basic and acidic residues" evidence="1">
    <location>
        <begin position="353"/>
        <end position="362"/>
    </location>
</feature>
<gene>
    <name evidence="2" type="ORF">RS84_02572</name>
</gene>
<dbReference type="InterPro" id="IPR042226">
    <property type="entry name" value="eFR1_2_sf"/>
</dbReference>
<dbReference type="RefSeq" id="WP_045258207.1">
    <property type="nucleotide sequence ID" value="NZ_JYJB01000010.1"/>
</dbReference>
<feature type="region of interest" description="Disordered" evidence="1">
    <location>
        <begin position="348"/>
        <end position="373"/>
    </location>
</feature>
<dbReference type="InterPro" id="IPR040701">
    <property type="entry name" value="Bact_RF_family2"/>
</dbReference>
<name>A0A0M2HLZ7_9MICO</name>
<dbReference type="SUPFAM" id="SSF53137">
    <property type="entry name" value="Translational machinery components"/>
    <property type="match status" value="1"/>
</dbReference>
<dbReference type="STRING" id="273678.RS84_02572"/>
<reference evidence="2 3" key="1">
    <citation type="submission" date="2015-02" db="EMBL/GenBank/DDBJ databases">
        <title>Draft genome sequences of ten Microbacterium spp. with emphasis on heavy metal contaminated environments.</title>
        <authorList>
            <person name="Corretto E."/>
        </authorList>
    </citation>
    <scope>NUCLEOTIDE SEQUENCE [LARGE SCALE GENOMIC DNA]</scope>
    <source>
        <strain evidence="2 3">SA35</strain>
    </source>
</reference>
<evidence type="ECO:0000256" key="1">
    <source>
        <dbReference type="SAM" id="MobiDB-lite"/>
    </source>
</evidence>
<dbReference type="PATRIC" id="fig|273678.4.peg.2575"/>
<dbReference type="Gene3D" id="3.30.420.60">
    <property type="entry name" value="eRF1 domain 2"/>
    <property type="match status" value="1"/>
</dbReference>
<dbReference type="EMBL" id="JYJB01000010">
    <property type="protein sequence ID" value="KJL45953.1"/>
    <property type="molecule type" value="Genomic_DNA"/>
</dbReference>
<evidence type="ECO:0000313" key="3">
    <source>
        <dbReference type="Proteomes" id="UP000033900"/>
    </source>
</evidence>
<organism evidence="2 3">
    <name type="scientific">Microbacterium hydrocarbonoxydans</name>
    <dbReference type="NCBI Taxonomy" id="273678"/>
    <lineage>
        <taxon>Bacteria</taxon>
        <taxon>Bacillati</taxon>
        <taxon>Actinomycetota</taxon>
        <taxon>Actinomycetes</taxon>
        <taxon>Micrococcales</taxon>
        <taxon>Microbacteriaceae</taxon>
        <taxon>Microbacterium</taxon>
    </lineage>
</organism>
<proteinExistence type="predicted"/>
<keyword evidence="3" id="KW-1185">Reference proteome</keyword>